<evidence type="ECO:0000313" key="2">
    <source>
        <dbReference type="Proteomes" id="UP000529637"/>
    </source>
</evidence>
<dbReference type="Pfam" id="PF10134">
    <property type="entry name" value="RPA"/>
    <property type="match status" value="1"/>
</dbReference>
<comment type="caution">
    <text evidence="1">The sequence shown here is derived from an EMBL/GenBank/DDBJ whole genome shotgun (WGS) entry which is preliminary data.</text>
</comment>
<reference evidence="1 2" key="1">
    <citation type="submission" date="2020-06" db="EMBL/GenBank/DDBJ databases">
        <title>Schlegella sp. ID0723 isolated from air conditioner.</title>
        <authorList>
            <person name="Kim D.Y."/>
            <person name="Kim D.-U."/>
        </authorList>
    </citation>
    <scope>NUCLEOTIDE SEQUENCE [LARGE SCALE GENOMIC DNA]</scope>
    <source>
        <strain evidence="1 2">ID0723</strain>
    </source>
</reference>
<dbReference type="Proteomes" id="UP000529637">
    <property type="component" value="Unassembled WGS sequence"/>
</dbReference>
<gene>
    <name evidence="1" type="ORF">HQN59_25005</name>
</gene>
<name>A0A7Y6TZC9_9BURK</name>
<organism evidence="1 2">
    <name type="scientific">Piscinibacter koreensis</name>
    <dbReference type="NCBI Taxonomy" id="2742824"/>
    <lineage>
        <taxon>Bacteria</taxon>
        <taxon>Pseudomonadati</taxon>
        <taxon>Pseudomonadota</taxon>
        <taxon>Betaproteobacteria</taxon>
        <taxon>Burkholderiales</taxon>
        <taxon>Sphaerotilaceae</taxon>
        <taxon>Piscinibacter</taxon>
    </lineage>
</organism>
<sequence length="350" mass="40050">MSVNETTNVRDVDRPALLPERHPNHDLFVCDVLDAIPKDDLASMEHPVFSLATKPDTRVLSYEHRHVKIQITPSVKGLATIFDKDLLIYCVSQLMARKNQNQPISQTVQLQAHDLLVWTNRETSGDGYRRMVEAFERLGGTRITTNIKADGEEITNGFGLIDSFRIVRSTPTGRMSEVQVRLSDWMFKIIQGSEVLTLSRDYFRLRKPIERRIYEIARKHCGEQDEWRIALDLLQKKTGASSHGRAFKAMVRELVEHDHLPDYSVAIDGDSVVFLNREALAEKVPESAFPKLQPESFNDARIVAPGHDVYHLEQEWRDFWVDSGMPTLHSPDKAFVAFCKTRARRNPAMS</sequence>
<evidence type="ECO:0000313" key="1">
    <source>
        <dbReference type="EMBL" id="NUZ09005.1"/>
    </source>
</evidence>
<protein>
    <submittedName>
        <fullName evidence="1">Replication initiator protein A</fullName>
    </submittedName>
</protein>
<dbReference type="RefSeq" id="WP_176071863.1">
    <property type="nucleotide sequence ID" value="NZ_JABWMJ010000023.1"/>
</dbReference>
<proteinExistence type="predicted"/>
<dbReference type="InterPro" id="IPR018777">
    <property type="entry name" value="Replication_initiator_prot_A"/>
</dbReference>
<keyword evidence="2" id="KW-1185">Reference proteome</keyword>
<accession>A0A7Y6TZC9</accession>
<dbReference type="EMBL" id="JABWMJ010000023">
    <property type="protein sequence ID" value="NUZ09005.1"/>
    <property type="molecule type" value="Genomic_DNA"/>
</dbReference>
<dbReference type="AlphaFoldDB" id="A0A7Y6TZC9"/>